<dbReference type="InterPro" id="IPR043917">
    <property type="entry name" value="DUF5753"/>
</dbReference>
<dbReference type="AlphaFoldDB" id="A0A6L9QSA8"/>
<accession>A0A6L9QSA8</accession>
<proteinExistence type="predicted"/>
<protein>
    <submittedName>
        <fullName evidence="2">Helix-turn-helix transcriptional regulator</fullName>
    </submittedName>
</protein>
<gene>
    <name evidence="2" type="ORF">G3I70_34305</name>
</gene>
<sequence>MHINESPEPRSSMWAWMAYYLRFQRMQHGMSGHALARLLNCARSSISRLENCEAKLTDAQAAVLDREWNTGGTFTIMLWYARLGHDPNWFKNFTDSEGRASVLKIYSGQLIPALLQTPAYARALLVEGREPGIDALVEARMARQKILTNDSPADLWVVLAETALPCLVGGKAVMREQLARLIELSHLPNVMLRIVPNTAGANPGLDGPFKVIKVKEGQVGYVEAPTGGRLVADASEVDGLIDRFDRIGAGALPVDSSRSLIKQLMETMT</sequence>
<dbReference type="RefSeq" id="WP_163062098.1">
    <property type="nucleotide sequence ID" value="NZ_JAAGLI010000940.1"/>
</dbReference>
<dbReference type="CDD" id="cd00093">
    <property type="entry name" value="HTH_XRE"/>
    <property type="match status" value="1"/>
</dbReference>
<dbReference type="InterPro" id="IPR010982">
    <property type="entry name" value="Lambda_DNA-bd_dom_sf"/>
</dbReference>
<evidence type="ECO:0000313" key="3">
    <source>
        <dbReference type="Proteomes" id="UP000475532"/>
    </source>
</evidence>
<dbReference type="SUPFAM" id="SSF47413">
    <property type="entry name" value="lambda repressor-like DNA-binding domains"/>
    <property type="match status" value="1"/>
</dbReference>
<dbReference type="PROSITE" id="PS50943">
    <property type="entry name" value="HTH_CROC1"/>
    <property type="match status" value="1"/>
</dbReference>
<feature type="domain" description="HTH cro/C1-type" evidence="1">
    <location>
        <begin position="21"/>
        <end position="51"/>
    </location>
</feature>
<dbReference type="InterPro" id="IPR001387">
    <property type="entry name" value="Cro/C1-type_HTH"/>
</dbReference>
<evidence type="ECO:0000313" key="2">
    <source>
        <dbReference type="EMBL" id="NEA27533.1"/>
    </source>
</evidence>
<reference evidence="2 3" key="1">
    <citation type="submission" date="2020-01" db="EMBL/GenBank/DDBJ databases">
        <title>Insect and environment-associated Actinomycetes.</title>
        <authorList>
            <person name="Currrie C."/>
            <person name="Chevrette M."/>
            <person name="Carlson C."/>
            <person name="Stubbendieck R."/>
            <person name="Wendt-Pienkowski E."/>
        </authorList>
    </citation>
    <scope>NUCLEOTIDE SEQUENCE [LARGE SCALE GENOMIC DNA]</scope>
    <source>
        <strain evidence="2 3">SID10258</strain>
    </source>
</reference>
<evidence type="ECO:0000259" key="1">
    <source>
        <dbReference type="PROSITE" id="PS50943"/>
    </source>
</evidence>
<organism evidence="2 3">
    <name type="scientific">Actinomadura bangladeshensis</name>
    <dbReference type="NCBI Taxonomy" id="453573"/>
    <lineage>
        <taxon>Bacteria</taxon>
        <taxon>Bacillati</taxon>
        <taxon>Actinomycetota</taxon>
        <taxon>Actinomycetes</taxon>
        <taxon>Streptosporangiales</taxon>
        <taxon>Thermomonosporaceae</taxon>
        <taxon>Actinomadura</taxon>
    </lineage>
</organism>
<dbReference type="Pfam" id="PF19054">
    <property type="entry name" value="DUF5753"/>
    <property type="match status" value="1"/>
</dbReference>
<dbReference type="Proteomes" id="UP000475532">
    <property type="component" value="Unassembled WGS sequence"/>
</dbReference>
<dbReference type="EMBL" id="JAAGLI010000940">
    <property type="protein sequence ID" value="NEA27533.1"/>
    <property type="molecule type" value="Genomic_DNA"/>
</dbReference>
<name>A0A6L9QSA8_9ACTN</name>
<comment type="caution">
    <text evidence="2">The sequence shown here is derived from an EMBL/GenBank/DDBJ whole genome shotgun (WGS) entry which is preliminary data.</text>
</comment>
<dbReference type="GO" id="GO:0003677">
    <property type="term" value="F:DNA binding"/>
    <property type="evidence" value="ECO:0007669"/>
    <property type="project" value="InterPro"/>
</dbReference>